<dbReference type="GO" id="GO:0016787">
    <property type="term" value="F:hydrolase activity"/>
    <property type="evidence" value="ECO:0007669"/>
    <property type="project" value="UniProtKB-KW"/>
</dbReference>
<dbReference type="OrthoDB" id="6381507at2"/>
<evidence type="ECO:0000313" key="3">
    <source>
        <dbReference type="Proteomes" id="UP000309747"/>
    </source>
</evidence>
<comment type="caution">
    <text evidence="2">The sequence shown here is derived from an EMBL/GenBank/DDBJ whole genome shotgun (WGS) entry which is preliminary data.</text>
</comment>
<gene>
    <name evidence="2" type="ORF">FA743_13305</name>
</gene>
<evidence type="ECO:0000256" key="1">
    <source>
        <dbReference type="ARBA" id="ARBA00022801"/>
    </source>
</evidence>
<dbReference type="RefSeq" id="WP_136886593.1">
    <property type="nucleotide sequence ID" value="NZ_SUNI01000013.1"/>
</dbReference>
<dbReference type="GO" id="GO:0005975">
    <property type="term" value="P:carbohydrate metabolic process"/>
    <property type="evidence" value="ECO:0007669"/>
    <property type="project" value="InterPro"/>
</dbReference>
<dbReference type="SUPFAM" id="SSF48208">
    <property type="entry name" value="Six-hairpin glycosidases"/>
    <property type="match status" value="1"/>
</dbReference>
<dbReference type="AlphaFoldDB" id="A0A4U0R756"/>
<reference evidence="2 3" key="1">
    <citation type="submission" date="2019-04" db="EMBL/GenBank/DDBJ databases">
        <authorList>
            <person name="Li J."/>
        </authorList>
    </citation>
    <scope>NUCLEOTIDE SEQUENCE [LARGE SCALE GENOMIC DNA]</scope>
    <source>
        <strain evidence="2 3">KCTC 42687</strain>
    </source>
</reference>
<dbReference type="Pfam" id="PF07470">
    <property type="entry name" value="Glyco_hydro_88"/>
    <property type="match status" value="1"/>
</dbReference>
<keyword evidence="2" id="KW-0808">Transferase</keyword>
<dbReference type="InterPro" id="IPR008928">
    <property type="entry name" value="6-hairpin_glycosidase_sf"/>
</dbReference>
<proteinExistence type="predicted"/>
<protein>
    <submittedName>
        <fullName evidence="2">Di-trans,poly-cis-decaprenylcistransferase</fullName>
    </submittedName>
</protein>
<evidence type="ECO:0000313" key="2">
    <source>
        <dbReference type="EMBL" id="TJZ90881.1"/>
    </source>
</evidence>
<dbReference type="InterPro" id="IPR012341">
    <property type="entry name" value="6hp_glycosidase-like_sf"/>
</dbReference>
<organism evidence="2 3">
    <name type="scientific">Paracoccus gahaiensis</name>
    <dbReference type="NCBI Taxonomy" id="1706839"/>
    <lineage>
        <taxon>Bacteria</taxon>
        <taxon>Pseudomonadati</taxon>
        <taxon>Pseudomonadota</taxon>
        <taxon>Alphaproteobacteria</taxon>
        <taxon>Rhodobacterales</taxon>
        <taxon>Paracoccaceae</taxon>
        <taxon>Paracoccus</taxon>
    </lineage>
</organism>
<sequence>MLDYFDAFATRYRPYKGGAWCYEDGCIYRGLQLLSEATGEARWRDHLLRLAQAQVAPDGTLSGYDPLDYNIDNILAGRVLFALDRWTGDPRWMRAARQLGAQLKDHPRTAGGSYWHKKIYPCQVWLDGLYMGLPFQIELGRHLGEQRLVQDALAQLREAMALTARPDGLYAHGCDTSRAQDWADKATGQSASAWARALGWQAMALVDSAALTGPQAFAAAGLEAPTRDLLARIVALQRDDGGWLQVIDQPDLPGNYTESSATAMFAYALNAAAGLAPAGAGDAAARAMEFLRGRLRHDGQGAGFGGICLVAGLGGFSGVYRDGSPGYYLTEEVVADDAKGTGPLMMAAAQAMMAKAERSPRAASAG</sequence>
<accession>A0A4U0R756</accession>
<dbReference type="EMBL" id="SUNI01000013">
    <property type="protein sequence ID" value="TJZ90881.1"/>
    <property type="molecule type" value="Genomic_DNA"/>
</dbReference>
<name>A0A4U0R756_9RHOB</name>
<dbReference type="GO" id="GO:0016740">
    <property type="term" value="F:transferase activity"/>
    <property type="evidence" value="ECO:0007669"/>
    <property type="project" value="UniProtKB-KW"/>
</dbReference>
<dbReference type="PANTHER" id="PTHR33886">
    <property type="entry name" value="UNSATURATED RHAMNOGALACTURONAN HYDROLASE (EUROFUNG)"/>
    <property type="match status" value="1"/>
</dbReference>
<keyword evidence="1" id="KW-0378">Hydrolase</keyword>
<dbReference type="PANTHER" id="PTHR33886:SF8">
    <property type="entry name" value="UNSATURATED RHAMNOGALACTURONAN HYDROLASE (EUROFUNG)"/>
    <property type="match status" value="1"/>
</dbReference>
<dbReference type="Proteomes" id="UP000309747">
    <property type="component" value="Unassembled WGS sequence"/>
</dbReference>
<dbReference type="Gene3D" id="1.50.10.10">
    <property type="match status" value="1"/>
</dbReference>
<dbReference type="InterPro" id="IPR052043">
    <property type="entry name" value="PolySaccharide_Degr_Enz"/>
</dbReference>
<keyword evidence="3" id="KW-1185">Reference proteome</keyword>
<dbReference type="InterPro" id="IPR010905">
    <property type="entry name" value="Glyco_hydro_88"/>
</dbReference>